<feature type="compositionally biased region" description="Basic and acidic residues" evidence="1">
    <location>
        <begin position="52"/>
        <end position="87"/>
    </location>
</feature>
<protein>
    <submittedName>
        <fullName evidence="2">Uncharacterized protein</fullName>
    </submittedName>
</protein>
<dbReference type="OrthoDB" id="2942004at2"/>
<accession>A0A081NZ55</accession>
<reference evidence="2 3" key="1">
    <citation type="submission" date="2014-06" db="EMBL/GenBank/DDBJ databases">
        <title>Draft genome sequence of Paenibacillus sp. MSt1.</title>
        <authorList>
            <person name="Aw Y.K."/>
            <person name="Ong K.S."/>
            <person name="Gan H.M."/>
            <person name="Lee S.M."/>
        </authorList>
    </citation>
    <scope>NUCLEOTIDE SEQUENCE [LARGE SCALE GENOMIC DNA]</scope>
    <source>
        <strain evidence="2 3">MSt1</strain>
    </source>
</reference>
<evidence type="ECO:0000313" key="2">
    <source>
        <dbReference type="EMBL" id="KEQ23728.1"/>
    </source>
</evidence>
<dbReference type="Proteomes" id="UP000028123">
    <property type="component" value="Unassembled WGS sequence"/>
</dbReference>
<feature type="region of interest" description="Disordered" evidence="1">
    <location>
        <begin position="37"/>
        <end position="87"/>
    </location>
</feature>
<comment type="caution">
    <text evidence="2">The sequence shown here is derived from an EMBL/GenBank/DDBJ whole genome shotgun (WGS) entry which is preliminary data.</text>
</comment>
<organism evidence="2 3">
    <name type="scientific">Paenibacillus tyrfis</name>
    <dbReference type="NCBI Taxonomy" id="1501230"/>
    <lineage>
        <taxon>Bacteria</taxon>
        <taxon>Bacillati</taxon>
        <taxon>Bacillota</taxon>
        <taxon>Bacilli</taxon>
        <taxon>Bacillales</taxon>
        <taxon>Paenibacillaceae</taxon>
        <taxon>Paenibacillus</taxon>
    </lineage>
</organism>
<dbReference type="eggNOG" id="ENOG5032DH6">
    <property type="taxonomic scope" value="Bacteria"/>
</dbReference>
<gene>
    <name evidence="2" type="ORF">ET33_14735</name>
</gene>
<dbReference type="RefSeq" id="WP_036687672.1">
    <property type="nucleotide sequence ID" value="NZ_JNVM01000020.1"/>
</dbReference>
<evidence type="ECO:0000256" key="1">
    <source>
        <dbReference type="SAM" id="MobiDB-lite"/>
    </source>
</evidence>
<evidence type="ECO:0000313" key="3">
    <source>
        <dbReference type="Proteomes" id="UP000028123"/>
    </source>
</evidence>
<dbReference type="EMBL" id="JNVM01000020">
    <property type="protein sequence ID" value="KEQ23728.1"/>
    <property type="molecule type" value="Genomic_DNA"/>
</dbReference>
<sequence length="809" mass="89359">MSRFNYNANVKVKEAIHKITETSENLTNAETVRIEAELKRNSAETTRASSESTRKDAETSRTDKEKARELSEETRQTNELTRKTQEAARVEAETVRQASETARVNDHNAFKLLEAFDKTHTYVPMNKVIYQGSTYQCIADSTGNLPTDTNFWVCIAQKGLDGQGGSRPMRIVETNEDLDSVSDRQIGDSVLVKNYINRIDPPKIITANLYTNNGPASVPAGSSSWYVEGITTNGISTGVGIPIEVPEAGSPVPTDKYTLKMTIAIPPNISKIQVYVKYGANTRRATFSGSSLIDVTPNSDYFFDPIALNGSLSFFPFLPSNATSQPPVETIFRWDGSNWVQDVTKSKLTSVLGYSPAQNYLVETPSQLNAIKGMKTGDKALVKVEGVSSSYKASFNTDSIKAYFHRIDNVGNLNVPNVKYAVVVVTDQGESEPVYVDVPITSDRYSNAAVFINFSGDKNLERAQKITVLRSLDSGTTWYQINSGPMLGGQWETTDIGYGTGKTRSFYNNSTEVYVKSGNYTYDGNAWVKEKLAKWYKVKYFEDLHNMTISCNAGDFLLVTHSKPNTLLQKPQVDSANVSLVNSTTIGANDGGLESLFVFTAYNEYGETDGVEVRLPNSSGIGNGKYLTASIDVTGKIPEEAIGIKVYHASQQPGGPASQAKLIANLSAFNPKYVYDMSWRSLNQKTPSSNNAYVNSYPETYYFDGALWRSCFSVAPSDVVDFIGYQPENLSTYRSGKDANGKYTIIEYKRQGSNTLYSKSELSGTVDSKGNYPIRKQYYYDSDGITVIKTITYTRTFDSNGELLNEVIT</sequence>
<proteinExistence type="predicted"/>
<name>A0A081NZ55_9BACL</name>
<keyword evidence="3" id="KW-1185">Reference proteome</keyword>
<dbReference type="AlphaFoldDB" id="A0A081NZ55"/>